<dbReference type="Pfam" id="PF20256">
    <property type="entry name" value="MoCoBD_2"/>
    <property type="match status" value="1"/>
</dbReference>
<dbReference type="PANTHER" id="PTHR11908:SF132">
    <property type="entry name" value="ALDEHYDE OXIDASE 1-RELATED"/>
    <property type="match status" value="1"/>
</dbReference>
<evidence type="ECO:0000256" key="1">
    <source>
        <dbReference type="ARBA" id="ARBA00022505"/>
    </source>
</evidence>
<evidence type="ECO:0000313" key="4">
    <source>
        <dbReference type="Proteomes" id="UP000749471"/>
    </source>
</evidence>
<reference evidence="3 4" key="1">
    <citation type="submission" date="2021-06" db="EMBL/GenBank/DDBJ databases">
        <authorList>
            <person name="Sun Q."/>
            <person name="Li D."/>
        </authorList>
    </citation>
    <scope>NUCLEOTIDE SEQUENCE [LARGE SCALE GENOMIC DNA]</scope>
    <source>
        <strain evidence="3 4">MSJ-40</strain>
    </source>
</reference>
<protein>
    <submittedName>
        <fullName evidence="3">Molybdopterin-dependent oxidoreductase</fullName>
    </submittedName>
</protein>
<keyword evidence="4" id="KW-1185">Reference proteome</keyword>
<dbReference type="Proteomes" id="UP000749471">
    <property type="component" value="Unassembled WGS sequence"/>
</dbReference>
<gene>
    <name evidence="3" type="ORF">KQI42_11915</name>
</gene>
<dbReference type="SMART" id="SM01008">
    <property type="entry name" value="Ald_Xan_dh_C"/>
    <property type="match status" value="1"/>
</dbReference>
<dbReference type="InterPro" id="IPR046867">
    <property type="entry name" value="AldOxase/xan_DH_MoCoBD2"/>
</dbReference>
<proteinExistence type="predicted"/>
<dbReference type="InterPro" id="IPR008274">
    <property type="entry name" value="AldOxase/xan_DH_MoCoBD1"/>
</dbReference>
<name>A0ABS6E730_9FIRM</name>
<evidence type="ECO:0000313" key="3">
    <source>
        <dbReference type="EMBL" id="MBU5438723.1"/>
    </source>
</evidence>
<dbReference type="Pfam" id="PF02738">
    <property type="entry name" value="MoCoBD_1"/>
    <property type="match status" value="1"/>
</dbReference>
<keyword evidence="1" id="KW-0500">Molybdenum</keyword>
<dbReference type="EMBL" id="JAHLPM010000009">
    <property type="protein sequence ID" value="MBU5438723.1"/>
    <property type="molecule type" value="Genomic_DNA"/>
</dbReference>
<sequence>MKVVNKPFSKIDGKGLVEGKPVYTDDLAPKDALIVKVLRSPHAFAKIKKIDIKIAEKVPGVECILTYKDIDRVPFTRAGQCYPELSPYDKFILDEYVRHVGDEVAIVAAINEKAAIKAMKLIKVEYEILEPVLDLEKADGHLSLVHPEKEIFSMADIGFDRNRNIACQVKLELGDIEKTLKECDVIVKGTYSSQAQAQGMMETQRAFTYIDTYGRLIVVTSTQIPFHVRRILSTALKIPESKIRVIKPRIGGGFGAKQTANAEFYPALVTLKTGKAAKIIFSRKEVFIGTNSRHAMKFNVILGASKDGKIKAIDMIGLSDTGAYGEHSQTTIGAAAKKVLPLYNKVEACRYYGKALYTNHVTAGAFRGFGVTQGTFAIESAVNELAVELNMDPLEIRNINMIKKGETTKLLNMTTKDWGNRPMYMDSCMLEYCVSRGKELINWSEKYPRQKISSTKVRGVGMAIAQQGSGLPKIDMASATLKLNTDGFFSLLIGATDLGTGSDTILAQIAAETLGVDLDKIVVYSSDTDLTPFDSGAYASSTTYTTGNAVIEAAKNMVDLICEHGAKYFHVTKDDILFDGANITNKVTRKFISLGDFSKKITYNELFTQLVATGSFIPEKNVTPYMAGFAEVEVDLETGKVEVVEFVGVVDCGTPINPKLSKIQVEGGIVTGIGLALYEEVKYDSRGRLMTDTFMEYKLPTRKDIGKITVELAEGYEKTGPYGAKSIGEVVVNTVAPAITDAIYNATGVRVRDLPATSEKVFLKLMENTFK</sequence>
<dbReference type="InterPro" id="IPR000674">
    <property type="entry name" value="Ald_Oxase/Xan_DH_a/b"/>
</dbReference>
<dbReference type="Pfam" id="PF01315">
    <property type="entry name" value="Ald_Xan_dh_C"/>
    <property type="match status" value="1"/>
</dbReference>
<dbReference type="PANTHER" id="PTHR11908">
    <property type="entry name" value="XANTHINE DEHYDROGENASE"/>
    <property type="match status" value="1"/>
</dbReference>
<dbReference type="RefSeq" id="WP_216520031.1">
    <property type="nucleotide sequence ID" value="NZ_JAHLPM010000009.1"/>
</dbReference>
<evidence type="ECO:0000259" key="2">
    <source>
        <dbReference type="SMART" id="SM01008"/>
    </source>
</evidence>
<dbReference type="InterPro" id="IPR016208">
    <property type="entry name" value="Ald_Oxase/xanthine_DH-like"/>
</dbReference>
<feature type="domain" description="Aldehyde oxidase/xanthine dehydrogenase a/b hammerhead" evidence="2">
    <location>
        <begin position="18"/>
        <end position="130"/>
    </location>
</feature>
<accession>A0ABS6E730</accession>
<organism evidence="3 4">
    <name type="scientific">Tissierella simiarum</name>
    <dbReference type="NCBI Taxonomy" id="2841534"/>
    <lineage>
        <taxon>Bacteria</taxon>
        <taxon>Bacillati</taxon>
        <taxon>Bacillota</taxon>
        <taxon>Tissierellia</taxon>
        <taxon>Tissierellales</taxon>
        <taxon>Tissierellaceae</taxon>
        <taxon>Tissierella</taxon>
    </lineage>
</organism>
<comment type="caution">
    <text evidence="3">The sequence shown here is derived from an EMBL/GenBank/DDBJ whole genome shotgun (WGS) entry which is preliminary data.</text>
</comment>